<organism evidence="1">
    <name type="scientific">marine sediment metagenome</name>
    <dbReference type="NCBI Taxonomy" id="412755"/>
    <lineage>
        <taxon>unclassified sequences</taxon>
        <taxon>metagenomes</taxon>
        <taxon>ecological metagenomes</taxon>
    </lineage>
</organism>
<evidence type="ECO:0000313" key="1">
    <source>
        <dbReference type="EMBL" id="GAI57427.1"/>
    </source>
</evidence>
<name>X1PMC4_9ZZZZ</name>
<protein>
    <submittedName>
        <fullName evidence="1">Uncharacterized protein</fullName>
    </submittedName>
</protein>
<dbReference type="EMBL" id="BARV01036828">
    <property type="protein sequence ID" value="GAI57427.1"/>
    <property type="molecule type" value="Genomic_DNA"/>
</dbReference>
<feature type="non-terminal residue" evidence="1">
    <location>
        <position position="32"/>
    </location>
</feature>
<sequence>MTIEAREGAQPAGRRLGKQLTGSSPIVLDFRL</sequence>
<proteinExistence type="predicted"/>
<reference evidence="1" key="1">
    <citation type="journal article" date="2014" name="Front. Microbiol.">
        <title>High frequency of phylogenetically diverse reductive dehalogenase-homologous genes in deep subseafloor sedimentary metagenomes.</title>
        <authorList>
            <person name="Kawai M."/>
            <person name="Futagami T."/>
            <person name="Toyoda A."/>
            <person name="Takaki Y."/>
            <person name="Nishi S."/>
            <person name="Hori S."/>
            <person name="Arai W."/>
            <person name="Tsubouchi T."/>
            <person name="Morono Y."/>
            <person name="Uchiyama I."/>
            <person name="Ito T."/>
            <person name="Fujiyama A."/>
            <person name="Inagaki F."/>
            <person name="Takami H."/>
        </authorList>
    </citation>
    <scope>NUCLEOTIDE SEQUENCE</scope>
    <source>
        <strain evidence="1">Expedition CK06-06</strain>
    </source>
</reference>
<dbReference type="AlphaFoldDB" id="X1PMC4"/>
<comment type="caution">
    <text evidence="1">The sequence shown here is derived from an EMBL/GenBank/DDBJ whole genome shotgun (WGS) entry which is preliminary data.</text>
</comment>
<accession>X1PMC4</accession>
<gene>
    <name evidence="1" type="ORF">S06H3_57118</name>
</gene>